<dbReference type="EMBL" id="AWWV01012843">
    <property type="protein sequence ID" value="OMO64097.1"/>
    <property type="molecule type" value="Genomic_DNA"/>
</dbReference>
<keyword evidence="8" id="KW-0511">Multifunctional enzyme</keyword>
<dbReference type="PROSITE" id="PS50994">
    <property type="entry name" value="INTEGRASE"/>
    <property type="match status" value="1"/>
</dbReference>
<dbReference type="InterPro" id="IPR041577">
    <property type="entry name" value="RT_RNaseH_2"/>
</dbReference>
<dbReference type="PROSITE" id="PS50878">
    <property type="entry name" value="RT_POL"/>
    <property type="match status" value="1"/>
</dbReference>
<dbReference type="Gramene" id="OMO64097">
    <property type="protein sequence ID" value="OMO64097"/>
    <property type="gene ID" value="CCACVL1_22051"/>
</dbReference>
<keyword evidence="12" id="KW-1185">Reference proteome</keyword>
<dbReference type="InterPro" id="IPR050951">
    <property type="entry name" value="Retrovirus_Pol_polyprotein"/>
</dbReference>
<dbReference type="Pfam" id="PF00078">
    <property type="entry name" value="RVT_1"/>
    <property type="match status" value="1"/>
</dbReference>
<dbReference type="InterPro" id="IPR012337">
    <property type="entry name" value="RNaseH-like_sf"/>
</dbReference>
<name>A0A1R3H1A0_COCAP</name>
<dbReference type="Gene3D" id="1.10.340.70">
    <property type="match status" value="1"/>
</dbReference>
<evidence type="ECO:0000256" key="2">
    <source>
        <dbReference type="ARBA" id="ARBA00022679"/>
    </source>
</evidence>
<dbReference type="GO" id="GO:0003964">
    <property type="term" value="F:RNA-directed DNA polymerase activity"/>
    <property type="evidence" value="ECO:0007669"/>
    <property type="project" value="UniProtKB-KW"/>
</dbReference>
<dbReference type="GO" id="GO:0006508">
    <property type="term" value="P:proteolysis"/>
    <property type="evidence" value="ECO:0007669"/>
    <property type="project" value="UniProtKB-KW"/>
</dbReference>
<sequence>MGLPPTRGHDHHIPLKDESQAIKLRPYRYPTVQKNVIEHMVQEMKDSGVIRDNNSSFASPVVLVKKKDGTWRLCIDYRQLNKLTIKDKFSIPLVEELLDELGKAKFFSKLDLRSGYHQIRMANADIHKTAFRTHHGHFEFLVMPFGLTNAPSTFQSLMNHIFQPFLRKFVLVFFDDILIYSENWDSHIQHLHQVFKVLEEHQLFLKLSKCDFAARQELRGFLGLTGYYRRFIRNYGIIAKPLPDLLKKNNFHWNELATAAFEQLKTSMTSAPVLALPDFDKLFVVESDASHLGIDHESLKYMLDQSTHTHAQHKWLVQMMQYDFEIQYRQGHTNVVADVLSRQPVAELLTNSVFSTDLLARIQQSWEQDKSLAGHITKVKSHPMAGAKFTWNSGQFRRKGKLVVGADTKLRRELLELFHSSSGGGHSGMDATTKRIAAVLYWKGMKKAVRQFVRECSVCQQYKYDNSAYPGLLQPLPLPKRIWTDISMDFIEGLPKSGGKDVILVVVDRLSKYNHFIALSHPFSALQVAQVFLDSIYKLHGAPESIVSDRDKVFISKFWTELLKLMGTKLKLSTAYHPQTDGQTEIVNRSLETYLRCMCGECPKEWLKWLPLAEWWYNTSYHTSAKATPYEIVYGQPAPLHRPYLPGDSSVAAIDRSLQAREATLKLLKFHLTRAQERMKAQADKKRSDRAFEIADMVYLKLQPYRQSSVATRVNMKLCTRFYGPYKLPMFDSDGLIAKEPVAVLERRMVNRKGKPVTQVLVQWSNTYPEDSTWETWFDL</sequence>
<dbReference type="STRING" id="210143.A0A1R3H1A0"/>
<dbReference type="PANTHER" id="PTHR37984">
    <property type="entry name" value="PROTEIN CBG26694"/>
    <property type="match status" value="1"/>
</dbReference>
<organism evidence="11 12">
    <name type="scientific">Corchorus capsularis</name>
    <name type="common">Jute</name>
    <dbReference type="NCBI Taxonomy" id="210143"/>
    <lineage>
        <taxon>Eukaryota</taxon>
        <taxon>Viridiplantae</taxon>
        <taxon>Streptophyta</taxon>
        <taxon>Embryophyta</taxon>
        <taxon>Tracheophyta</taxon>
        <taxon>Spermatophyta</taxon>
        <taxon>Magnoliopsida</taxon>
        <taxon>eudicotyledons</taxon>
        <taxon>Gunneridae</taxon>
        <taxon>Pentapetalae</taxon>
        <taxon>rosids</taxon>
        <taxon>malvids</taxon>
        <taxon>Malvales</taxon>
        <taxon>Malvaceae</taxon>
        <taxon>Grewioideae</taxon>
        <taxon>Apeibeae</taxon>
        <taxon>Corchorus</taxon>
    </lineage>
</organism>
<evidence type="ECO:0000256" key="7">
    <source>
        <dbReference type="ARBA" id="ARBA00022918"/>
    </source>
</evidence>
<dbReference type="Pfam" id="PF00665">
    <property type="entry name" value="rve"/>
    <property type="match status" value="1"/>
</dbReference>
<feature type="domain" description="Reverse transcriptase" evidence="9">
    <location>
        <begin position="45"/>
        <end position="226"/>
    </location>
</feature>
<keyword evidence="3" id="KW-0548">Nucleotidyltransferase</keyword>
<dbReference type="GO" id="GO:0008233">
    <property type="term" value="F:peptidase activity"/>
    <property type="evidence" value="ECO:0007669"/>
    <property type="project" value="UniProtKB-KW"/>
</dbReference>
<dbReference type="PANTHER" id="PTHR37984:SF5">
    <property type="entry name" value="PROTEIN NYNRIN-LIKE"/>
    <property type="match status" value="1"/>
</dbReference>
<dbReference type="InterPro" id="IPR036397">
    <property type="entry name" value="RNaseH_sf"/>
</dbReference>
<dbReference type="Pfam" id="PF17919">
    <property type="entry name" value="RT_RNaseH_2"/>
    <property type="match status" value="1"/>
</dbReference>
<dbReference type="InterPro" id="IPR000477">
    <property type="entry name" value="RT_dom"/>
</dbReference>
<evidence type="ECO:0000256" key="4">
    <source>
        <dbReference type="ARBA" id="ARBA00022722"/>
    </source>
</evidence>
<keyword evidence="2" id="KW-0808">Transferase</keyword>
<dbReference type="FunFam" id="3.10.10.10:FF:000007">
    <property type="entry name" value="Retrovirus-related Pol polyprotein from transposon 17.6-like Protein"/>
    <property type="match status" value="1"/>
</dbReference>
<proteinExistence type="predicted"/>
<evidence type="ECO:0000259" key="10">
    <source>
        <dbReference type="PROSITE" id="PS50994"/>
    </source>
</evidence>
<reference evidence="11 12" key="1">
    <citation type="submission" date="2013-09" db="EMBL/GenBank/DDBJ databases">
        <title>Corchorus capsularis genome sequencing.</title>
        <authorList>
            <person name="Alam M."/>
            <person name="Haque M.S."/>
            <person name="Islam M.S."/>
            <person name="Emdad E.M."/>
            <person name="Islam M.M."/>
            <person name="Ahmed B."/>
            <person name="Halim A."/>
            <person name="Hossen Q.M.M."/>
            <person name="Hossain M.Z."/>
            <person name="Ahmed R."/>
            <person name="Khan M.M."/>
            <person name="Islam R."/>
            <person name="Rashid M.M."/>
            <person name="Khan S.A."/>
            <person name="Rahman M.S."/>
            <person name="Alam M."/>
        </authorList>
    </citation>
    <scope>NUCLEOTIDE SEQUENCE [LARGE SCALE GENOMIC DNA]</scope>
    <source>
        <strain evidence="12">cv. CVL-1</strain>
        <tissue evidence="11">Whole seedling</tissue>
    </source>
</reference>
<keyword evidence="5" id="KW-0255">Endonuclease</keyword>
<protein>
    <submittedName>
        <fullName evidence="11">Reverse transcriptase</fullName>
    </submittedName>
</protein>
<dbReference type="GO" id="GO:0004519">
    <property type="term" value="F:endonuclease activity"/>
    <property type="evidence" value="ECO:0007669"/>
    <property type="project" value="UniProtKB-KW"/>
</dbReference>
<dbReference type="FunFam" id="1.10.340.70:FF:000001">
    <property type="entry name" value="Retrovirus-related Pol polyprotein from transposon gypsy-like Protein"/>
    <property type="match status" value="1"/>
</dbReference>
<dbReference type="InterPro" id="IPR001584">
    <property type="entry name" value="Integrase_cat-core"/>
</dbReference>
<feature type="domain" description="Integrase catalytic" evidence="10">
    <location>
        <begin position="473"/>
        <end position="637"/>
    </location>
</feature>
<evidence type="ECO:0000313" key="12">
    <source>
        <dbReference type="Proteomes" id="UP000188268"/>
    </source>
</evidence>
<dbReference type="InterPro" id="IPR043128">
    <property type="entry name" value="Rev_trsase/Diguanyl_cyclase"/>
</dbReference>
<dbReference type="Proteomes" id="UP000188268">
    <property type="component" value="Unassembled WGS sequence"/>
</dbReference>
<evidence type="ECO:0000256" key="8">
    <source>
        <dbReference type="ARBA" id="ARBA00023268"/>
    </source>
</evidence>
<dbReference type="Gene3D" id="3.30.70.270">
    <property type="match status" value="1"/>
</dbReference>
<dbReference type="SUPFAM" id="SSF53098">
    <property type="entry name" value="Ribonuclease H-like"/>
    <property type="match status" value="1"/>
</dbReference>
<dbReference type="GO" id="GO:0015074">
    <property type="term" value="P:DNA integration"/>
    <property type="evidence" value="ECO:0007669"/>
    <property type="project" value="InterPro"/>
</dbReference>
<gene>
    <name evidence="11" type="ORF">CCACVL1_22051</name>
</gene>
<dbReference type="OMA" id="HWNELAT"/>
<accession>A0A1R3H1A0</accession>
<evidence type="ECO:0000256" key="6">
    <source>
        <dbReference type="ARBA" id="ARBA00022801"/>
    </source>
</evidence>
<comment type="caution">
    <text evidence="11">The sequence shown here is derived from an EMBL/GenBank/DDBJ whole genome shotgun (WGS) entry which is preliminary data.</text>
</comment>
<evidence type="ECO:0000256" key="1">
    <source>
        <dbReference type="ARBA" id="ARBA00022670"/>
    </source>
</evidence>
<dbReference type="InterPro" id="IPR041588">
    <property type="entry name" value="Integrase_H2C2"/>
</dbReference>
<dbReference type="Pfam" id="PF17921">
    <property type="entry name" value="Integrase_H2C2"/>
    <property type="match status" value="1"/>
</dbReference>
<evidence type="ECO:0000256" key="3">
    <source>
        <dbReference type="ARBA" id="ARBA00022695"/>
    </source>
</evidence>
<dbReference type="FunFam" id="3.30.420.10:FF:000219">
    <property type="entry name" value="Putative retroelement"/>
    <property type="match status" value="1"/>
</dbReference>
<dbReference type="InterPro" id="IPR043502">
    <property type="entry name" value="DNA/RNA_pol_sf"/>
</dbReference>
<keyword evidence="4" id="KW-0540">Nuclease</keyword>
<keyword evidence="7 11" id="KW-0695">RNA-directed DNA polymerase</keyword>
<evidence type="ECO:0000256" key="5">
    <source>
        <dbReference type="ARBA" id="ARBA00022759"/>
    </source>
</evidence>
<dbReference type="SUPFAM" id="SSF56672">
    <property type="entry name" value="DNA/RNA polymerases"/>
    <property type="match status" value="1"/>
</dbReference>
<keyword evidence="6" id="KW-0378">Hydrolase</keyword>
<dbReference type="Gene3D" id="3.30.420.10">
    <property type="entry name" value="Ribonuclease H-like superfamily/Ribonuclease H"/>
    <property type="match status" value="1"/>
</dbReference>
<evidence type="ECO:0000259" key="9">
    <source>
        <dbReference type="PROSITE" id="PS50878"/>
    </source>
</evidence>
<keyword evidence="1" id="KW-0645">Protease</keyword>
<dbReference type="Gene3D" id="3.10.10.10">
    <property type="entry name" value="HIV Type 1 Reverse Transcriptase, subunit A, domain 1"/>
    <property type="match status" value="1"/>
</dbReference>
<dbReference type="AlphaFoldDB" id="A0A1R3H1A0"/>
<dbReference type="OrthoDB" id="1001407at2759"/>
<dbReference type="CDD" id="cd01647">
    <property type="entry name" value="RT_LTR"/>
    <property type="match status" value="1"/>
</dbReference>
<dbReference type="GO" id="GO:0003676">
    <property type="term" value="F:nucleic acid binding"/>
    <property type="evidence" value="ECO:0007669"/>
    <property type="project" value="InterPro"/>
</dbReference>
<evidence type="ECO:0000313" key="11">
    <source>
        <dbReference type="EMBL" id="OMO64097.1"/>
    </source>
</evidence>